<organism evidence="1 2">
    <name type="scientific">Phorcysia thermohydrogeniphila</name>
    <dbReference type="NCBI Taxonomy" id="936138"/>
    <lineage>
        <taxon>Bacteria</taxon>
        <taxon>Pseudomonadati</taxon>
        <taxon>Aquificota</taxon>
        <taxon>Aquificia</taxon>
        <taxon>Desulfurobacteriales</taxon>
        <taxon>Desulfurobacteriaceae</taxon>
        <taxon>Phorcysia</taxon>
    </lineage>
</organism>
<dbReference type="Proteomes" id="UP000295777">
    <property type="component" value="Unassembled WGS sequence"/>
</dbReference>
<protein>
    <submittedName>
        <fullName evidence="1">Uncharacterized protein</fullName>
    </submittedName>
</protein>
<evidence type="ECO:0000313" key="1">
    <source>
        <dbReference type="EMBL" id="TCK06622.1"/>
    </source>
</evidence>
<accession>A0A4R1GQ31</accession>
<dbReference type="RefSeq" id="WP_165863658.1">
    <property type="nucleotide sequence ID" value="NZ_SMFV01000001.1"/>
</dbReference>
<proteinExistence type="predicted"/>
<evidence type="ECO:0000313" key="2">
    <source>
        <dbReference type="Proteomes" id="UP000295777"/>
    </source>
</evidence>
<dbReference type="AlphaFoldDB" id="A0A4R1GQ31"/>
<dbReference type="EMBL" id="SMFV01000001">
    <property type="protein sequence ID" value="TCK06622.1"/>
    <property type="molecule type" value="Genomic_DNA"/>
</dbReference>
<reference evidence="1 2" key="1">
    <citation type="submission" date="2019-03" db="EMBL/GenBank/DDBJ databases">
        <title>Genomic Encyclopedia of Archaeal and Bacterial Type Strains, Phase II (KMG-II): from individual species to whole genera.</title>
        <authorList>
            <person name="Goeker M."/>
        </authorList>
    </citation>
    <scope>NUCLEOTIDE SEQUENCE [LARGE SCALE GENOMIC DNA]</scope>
    <source>
        <strain evidence="1 2">DSM 24425</strain>
    </source>
</reference>
<gene>
    <name evidence="1" type="ORF">CLV27_0425</name>
</gene>
<comment type="caution">
    <text evidence="1">The sequence shown here is derived from an EMBL/GenBank/DDBJ whole genome shotgun (WGS) entry which is preliminary data.</text>
</comment>
<keyword evidence="2" id="KW-1185">Reference proteome</keyword>
<name>A0A4R1GQ31_9BACT</name>
<sequence length="48" mass="5733">MNLIKNSELPHYTYEDYKHWEGKWELIEGIPYAMCPPLLGNIRQLVVE</sequence>